<feature type="region of interest" description="Disordered" evidence="12">
    <location>
        <begin position="660"/>
        <end position="680"/>
    </location>
</feature>
<dbReference type="Proteomes" id="UP000297703">
    <property type="component" value="Unassembled WGS sequence"/>
</dbReference>
<evidence type="ECO:0000256" key="12">
    <source>
        <dbReference type="SAM" id="MobiDB-lite"/>
    </source>
</evidence>
<feature type="disulfide bond" evidence="10">
    <location>
        <begin position="219"/>
        <end position="226"/>
    </location>
</feature>
<evidence type="ECO:0000259" key="15">
    <source>
        <dbReference type="PROSITE" id="PS51870"/>
    </source>
</evidence>
<evidence type="ECO:0000256" key="11">
    <source>
        <dbReference type="SAM" id="Coils"/>
    </source>
</evidence>
<dbReference type="Gene3D" id="6.10.250.1670">
    <property type="match status" value="1"/>
</dbReference>
<organism evidence="16 17">
    <name type="scientific">Platysternon megacephalum</name>
    <name type="common">big-headed turtle</name>
    <dbReference type="NCBI Taxonomy" id="55544"/>
    <lineage>
        <taxon>Eukaryota</taxon>
        <taxon>Metazoa</taxon>
        <taxon>Chordata</taxon>
        <taxon>Craniata</taxon>
        <taxon>Vertebrata</taxon>
        <taxon>Euteleostomi</taxon>
        <taxon>Archelosauria</taxon>
        <taxon>Testudinata</taxon>
        <taxon>Testudines</taxon>
        <taxon>Cryptodira</taxon>
        <taxon>Durocryptodira</taxon>
        <taxon>Testudinoidea</taxon>
        <taxon>Platysternidae</taxon>
        <taxon>Platysternon</taxon>
    </lineage>
</organism>
<feature type="region of interest" description="Disordered" evidence="12">
    <location>
        <begin position="791"/>
        <end position="814"/>
    </location>
</feature>
<feature type="region of interest" description="CuBD subdomain" evidence="10">
    <location>
        <begin position="234"/>
        <end position="284"/>
    </location>
</feature>
<evidence type="ECO:0000256" key="9">
    <source>
        <dbReference type="ARBA" id="ARBA00023180"/>
    </source>
</evidence>
<feature type="domain" description="E1" evidence="14">
    <location>
        <begin position="149"/>
        <end position="284"/>
    </location>
</feature>
<dbReference type="InterPro" id="IPR008154">
    <property type="entry name" value="Amyloid_glyco_extra"/>
</dbReference>
<dbReference type="STRING" id="55544.A0A4D9DM11"/>
<dbReference type="GO" id="GO:0004386">
    <property type="term" value="F:helicase activity"/>
    <property type="evidence" value="ECO:0007669"/>
    <property type="project" value="UniProtKB-KW"/>
</dbReference>
<feature type="disulfide bond" evidence="10">
    <location>
        <begin position="239"/>
        <end position="269"/>
    </location>
</feature>
<keyword evidence="16" id="KW-0067">ATP-binding</keyword>
<keyword evidence="6" id="KW-0186">Copper</keyword>
<dbReference type="GO" id="GO:0008201">
    <property type="term" value="F:heparin binding"/>
    <property type="evidence" value="ECO:0007669"/>
    <property type="project" value="UniProtKB-UniRule"/>
</dbReference>
<feature type="compositionally biased region" description="Acidic residues" evidence="12">
    <location>
        <begin position="321"/>
        <end position="342"/>
    </location>
</feature>
<dbReference type="GO" id="GO:0005886">
    <property type="term" value="C:plasma membrane"/>
    <property type="evidence" value="ECO:0007669"/>
    <property type="project" value="TreeGrafter"/>
</dbReference>
<dbReference type="GO" id="GO:0007409">
    <property type="term" value="P:axonogenesis"/>
    <property type="evidence" value="ECO:0007669"/>
    <property type="project" value="TreeGrafter"/>
</dbReference>
<keyword evidence="3" id="KW-0479">Metal-binding</keyword>
<dbReference type="PROSITE" id="PS51870">
    <property type="entry name" value="APP_E2"/>
    <property type="match status" value="1"/>
</dbReference>
<dbReference type="EMBL" id="QXTE01000436">
    <property type="protein sequence ID" value="TFJ98018.1"/>
    <property type="molecule type" value="Genomic_DNA"/>
</dbReference>
<proteinExistence type="inferred from homology"/>
<name>A0A4D9DM11_9SAUR</name>
<keyword evidence="8 10" id="KW-1015">Disulfide bond</keyword>
<feature type="compositionally biased region" description="Basic and acidic residues" evidence="12">
    <location>
        <begin position="303"/>
        <end position="313"/>
    </location>
</feature>
<dbReference type="PANTHER" id="PTHR23103">
    <property type="entry name" value="ALZHEIMER'S DISEASE BETA-AMYLOID RELATED"/>
    <property type="match status" value="1"/>
</dbReference>
<dbReference type="SUPFAM" id="SSF89811">
    <property type="entry name" value="Amyloid beta a4 protein copper binding domain (domain 2)"/>
    <property type="match status" value="1"/>
</dbReference>
<protein>
    <submittedName>
        <fullName evidence="16">Helicase SKI2W</fullName>
    </submittedName>
</protein>
<dbReference type="InterPro" id="IPR019744">
    <property type="entry name" value="APP_CUBD_CS"/>
</dbReference>
<dbReference type="PROSITE" id="PS00319">
    <property type="entry name" value="APP_CUBD"/>
    <property type="match status" value="1"/>
</dbReference>
<dbReference type="Gene3D" id="1.20.120.770">
    <property type="entry name" value="Amyloid precursor protein, E2 domain"/>
    <property type="match status" value="1"/>
</dbReference>
<evidence type="ECO:0000256" key="2">
    <source>
        <dbReference type="ARBA" id="ARBA00022692"/>
    </source>
</evidence>
<keyword evidence="9" id="KW-0325">Glycoprotein</keyword>
<dbReference type="Gene3D" id="3.90.570.10">
    <property type="entry name" value="Amyloidogenic glycoprotein, heparin-binding domain"/>
    <property type="match status" value="2"/>
</dbReference>
<feature type="domain" description="E2" evidence="15">
    <location>
        <begin position="440"/>
        <end position="631"/>
    </location>
</feature>
<keyword evidence="7 13" id="KW-0472">Membrane</keyword>
<dbReference type="GO" id="GO:0046914">
    <property type="term" value="F:transition metal ion binding"/>
    <property type="evidence" value="ECO:0007669"/>
    <property type="project" value="InterPro"/>
</dbReference>
<feature type="domain" description="E1" evidence="14">
    <location>
        <begin position="94"/>
        <end position="154"/>
    </location>
</feature>
<feature type="transmembrane region" description="Helical" evidence="13">
    <location>
        <begin position="750"/>
        <end position="772"/>
    </location>
</feature>
<evidence type="ECO:0000256" key="7">
    <source>
        <dbReference type="ARBA" id="ARBA00023136"/>
    </source>
</evidence>
<evidence type="ECO:0000256" key="4">
    <source>
        <dbReference type="ARBA" id="ARBA00022729"/>
    </source>
</evidence>
<dbReference type="Pfam" id="PF12925">
    <property type="entry name" value="APP_E2"/>
    <property type="match status" value="1"/>
</dbReference>
<dbReference type="PROSITE" id="PS51869">
    <property type="entry name" value="APP_E1"/>
    <property type="match status" value="2"/>
</dbReference>
<evidence type="ECO:0000256" key="8">
    <source>
        <dbReference type="ARBA" id="ARBA00023157"/>
    </source>
</evidence>
<dbReference type="SMART" id="SM00006">
    <property type="entry name" value="A4_EXTRA"/>
    <property type="match status" value="1"/>
</dbReference>
<dbReference type="AlphaFoldDB" id="A0A4D9DM11"/>
<evidence type="ECO:0000259" key="14">
    <source>
        <dbReference type="PROSITE" id="PS51869"/>
    </source>
</evidence>
<accession>A0A4D9DM11</accession>
<dbReference type="GO" id="GO:0031696">
    <property type="term" value="F:alpha-2C adrenergic receptor binding"/>
    <property type="evidence" value="ECO:0007669"/>
    <property type="project" value="TreeGrafter"/>
</dbReference>
<reference evidence="16 17" key="2">
    <citation type="submission" date="2019-04" db="EMBL/GenBank/DDBJ databases">
        <title>The genome sequence of big-headed turtle.</title>
        <authorList>
            <person name="Gong S."/>
        </authorList>
    </citation>
    <scope>NUCLEOTIDE SEQUENCE [LARGE SCALE GENOMIC DNA]</scope>
    <source>
        <strain evidence="16">DO16091913</strain>
        <tissue evidence="16">Muscle</tissue>
    </source>
</reference>
<dbReference type="SUPFAM" id="SSF56491">
    <property type="entry name" value="A heparin-binding domain"/>
    <property type="match status" value="2"/>
</dbReference>
<evidence type="ECO:0000313" key="17">
    <source>
        <dbReference type="Proteomes" id="UP000297703"/>
    </source>
</evidence>
<keyword evidence="4" id="KW-0732">Signal</keyword>
<dbReference type="Pfam" id="PF02177">
    <property type="entry name" value="APP_N"/>
    <property type="match status" value="2"/>
</dbReference>
<keyword evidence="17" id="KW-1185">Reference proteome</keyword>
<feature type="coiled-coil region" evidence="11">
    <location>
        <begin position="455"/>
        <end position="518"/>
    </location>
</feature>
<dbReference type="PANTHER" id="PTHR23103:SF13">
    <property type="entry name" value="AMYLOID BETA PRECURSOR LIKE PROTEIN 1"/>
    <property type="match status" value="1"/>
</dbReference>
<sequence>MGGRLTLSELGYSPELEEPGSATFRGLADFVGKLQWQQHLLRLAAIRGASTCCLPPATGALLDVAQDHASLLQTLHIDRRCPALWWALGVSGAPVSEPQVAVFCGKLTMPRNLQTGGWDPDAAGARSCFRNRQEILTYCQEALGVSGAPVSEPQVAVFCGKLTMPRNLQTGGWDPDAAGARSCFRNRQEILTYCQEVYPELQITNAVEGTQPVTIDNWCKKGRPQCKGHRHIVEKMDSCESYVYWHSVAKEACSSEGLELHSYGMLLPCGADRFRGVEYVCCPSLPLPVRLEDPTLVPRSMAHLKEEPKRSERLPTGWAPTEEETLEADGDGEEDVEEEEENEGPRDSAADTDPFPATWDDYFVEPGYYDDSVTQTTITTTTRTTEEEGKVRRGTSCCRGSRARWGALSCGAWPDGGSLGGTELTAPVPTASPTPHPTDGVDIYFEMPGDGSEHANFLRAKMDLEERRMKQINKVMKEWAEADNQAKELPKADRQALNEHFQSILQTLEEQVAGERQQLVETHLARVVALLNDNRRVALESYLSAVQSDSPQPERVLPALRRYMRAEQKDQRHTLRHYQHVRAVDPEKAEQMKFQVYTHLHVIEERMNQSLALLYKNPQLSVGLRDQIQELLRAEQAGTSSLLTTSISETRTTEEFLPLDSSEDLSPEDHPDHLGAQDFFQGEDSQPAAKKASGMAAEYDYLTSEKIPLGEDEQRVNISVGDIKEVVYKSPEIQRDELEPDTLVTINRGALIGLLVVAVAVAMVIIISLLMVRRKPYGTISHGIVEVTTPSTPHRDNCPHRTRGGVAQSGRARNGTQVSWLPAPRLALTH</sequence>
<dbReference type="PRINTS" id="PR00203">
    <property type="entry name" value="AMYLOIDA4"/>
</dbReference>
<gene>
    <name evidence="16" type="ORF">DR999_PMT20085</name>
</gene>
<keyword evidence="16" id="KW-0347">Helicase</keyword>
<comment type="caution">
    <text evidence="16">The sequence shown here is derived from an EMBL/GenBank/DDBJ whole genome shotgun (WGS) entry which is preliminary data.</text>
</comment>
<dbReference type="InterPro" id="IPR036669">
    <property type="entry name" value="Amyloid_Cu-bd_sf"/>
</dbReference>
<keyword evidence="11" id="KW-0175">Coiled coil</keyword>
<dbReference type="GO" id="GO:0005794">
    <property type="term" value="C:Golgi apparatus"/>
    <property type="evidence" value="ECO:0007669"/>
    <property type="project" value="TreeGrafter"/>
</dbReference>
<evidence type="ECO:0000256" key="10">
    <source>
        <dbReference type="PROSITE-ProRule" id="PRU01217"/>
    </source>
</evidence>
<keyword evidence="2 13" id="KW-0812">Transmembrane</keyword>
<keyword evidence="16" id="KW-0378">Hydrolase</keyword>
<comment type="caution">
    <text evidence="10">Lacks conserved residue(s) required for the propagation of feature annotation.</text>
</comment>
<dbReference type="InterPro" id="IPR036454">
    <property type="entry name" value="Amyloid_glyco_heparin-bd_sf"/>
</dbReference>
<comment type="subcellular location">
    <subcellularLocation>
        <location evidence="1">Membrane</location>
        <topology evidence="1">Single-pass type I membrane protein</topology>
    </subcellularLocation>
</comment>
<feature type="region of interest" description="GFLD subdomain" evidence="10">
    <location>
        <begin position="94"/>
        <end position="144"/>
    </location>
</feature>
<dbReference type="GO" id="GO:0031695">
    <property type="term" value="F:alpha-2B adrenergic receptor binding"/>
    <property type="evidence" value="ECO:0007669"/>
    <property type="project" value="TreeGrafter"/>
</dbReference>
<dbReference type="SUPFAM" id="SSF109843">
    <property type="entry name" value="CAPPD, an extracellular domain of amyloid beta A4 protein"/>
    <property type="match status" value="1"/>
</dbReference>
<keyword evidence="16" id="KW-0547">Nucleotide-binding</keyword>
<dbReference type="InterPro" id="IPR015849">
    <property type="entry name" value="Amyloid_glyco_heparin-bd"/>
</dbReference>
<feature type="region of interest" description="CuBD subdomain" evidence="10">
    <location>
        <begin position="144"/>
        <end position="154"/>
    </location>
</feature>
<comment type="similarity">
    <text evidence="10">Belongs to the APP family.</text>
</comment>
<feature type="region of interest" description="GFLD subdomain" evidence="10">
    <location>
        <begin position="149"/>
        <end position="234"/>
    </location>
</feature>
<reference evidence="16 17" key="1">
    <citation type="submission" date="2019-04" db="EMBL/GenBank/DDBJ databases">
        <title>Draft genome of the big-headed turtle Platysternon megacephalum.</title>
        <authorList>
            <person name="Gong S."/>
        </authorList>
    </citation>
    <scope>NUCLEOTIDE SEQUENCE [LARGE SCALE GENOMIC DNA]</scope>
    <source>
        <strain evidence="16">DO16091913</strain>
        <tissue evidence="16">Muscle</tissue>
    </source>
</reference>
<evidence type="ECO:0000256" key="5">
    <source>
        <dbReference type="ARBA" id="ARBA00022989"/>
    </source>
</evidence>
<evidence type="ECO:0000256" key="6">
    <source>
        <dbReference type="ARBA" id="ARBA00023008"/>
    </source>
</evidence>
<dbReference type="FunFam" id="1.20.120.770:FF:000001">
    <property type="entry name" value="Amyloid beta A4 protein-like isoform 1"/>
    <property type="match status" value="1"/>
</dbReference>
<evidence type="ECO:0000313" key="16">
    <source>
        <dbReference type="EMBL" id="TFJ98018.1"/>
    </source>
</evidence>
<dbReference type="InterPro" id="IPR008155">
    <property type="entry name" value="Amyloid_glyco"/>
</dbReference>
<dbReference type="OrthoDB" id="6147836at2759"/>
<dbReference type="GO" id="GO:0007417">
    <property type="term" value="P:central nervous system development"/>
    <property type="evidence" value="ECO:0007669"/>
    <property type="project" value="TreeGrafter"/>
</dbReference>
<feature type="disulfide bond" evidence="10">
    <location>
        <begin position="253"/>
        <end position="281"/>
    </location>
</feature>
<keyword evidence="5 13" id="KW-1133">Transmembrane helix</keyword>
<evidence type="ECO:0000256" key="1">
    <source>
        <dbReference type="ARBA" id="ARBA00004479"/>
    </source>
</evidence>
<evidence type="ECO:0000256" key="3">
    <source>
        <dbReference type="ARBA" id="ARBA00022723"/>
    </source>
</evidence>
<evidence type="ECO:0000256" key="13">
    <source>
        <dbReference type="SAM" id="Phobius"/>
    </source>
</evidence>
<dbReference type="InterPro" id="IPR036176">
    <property type="entry name" value="E2_sf"/>
</dbReference>
<dbReference type="InterPro" id="IPR024329">
    <property type="entry name" value="Amyloid_glyco_E2_domain"/>
</dbReference>
<feature type="region of interest" description="Disordered" evidence="12">
    <location>
        <begin position="302"/>
        <end position="361"/>
    </location>
</feature>
<dbReference type="GO" id="GO:0031694">
    <property type="term" value="F:alpha-2A adrenergic receptor binding"/>
    <property type="evidence" value="ECO:0007669"/>
    <property type="project" value="TreeGrafter"/>
</dbReference>